<protein>
    <submittedName>
        <fullName evidence="1">Uncharacterized protein</fullName>
    </submittedName>
</protein>
<accession>A0A2Z6LRH9</accession>
<feature type="non-terminal residue" evidence="1">
    <location>
        <position position="1"/>
    </location>
</feature>
<keyword evidence="2" id="KW-1185">Reference proteome</keyword>
<name>A0A2Z6LRH9_TRISU</name>
<proteinExistence type="predicted"/>
<sequence>SPLPGYLTRR</sequence>
<dbReference type="OrthoDB" id="755532at2759"/>
<dbReference type="Proteomes" id="UP000242715">
    <property type="component" value="Unassembled WGS sequence"/>
</dbReference>
<organism evidence="1 2">
    <name type="scientific">Trifolium subterraneum</name>
    <name type="common">Subterranean clover</name>
    <dbReference type="NCBI Taxonomy" id="3900"/>
    <lineage>
        <taxon>Eukaryota</taxon>
        <taxon>Viridiplantae</taxon>
        <taxon>Streptophyta</taxon>
        <taxon>Embryophyta</taxon>
        <taxon>Tracheophyta</taxon>
        <taxon>Spermatophyta</taxon>
        <taxon>Magnoliopsida</taxon>
        <taxon>eudicotyledons</taxon>
        <taxon>Gunneridae</taxon>
        <taxon>Pentapetalae</taxon>
        <taxon>rosids</taxon>
        <taxon>fabids</taxon>
        <taxon>Fabales</taxon>
        <taxon>Fabaceae</taxon>
        <taxon>Papilionoideae</taxon>
        <taxon>50 kb inversion clade</taxon>
        <taxon>NPAAA clade</taxon>
        <taxon>Hologalegina</taxon>
        <taxon>IRL clade</taxon>
        <taxon>Trifolieae</taxon>
        <taxon>Trifolium</taxon>
    </lineage>
</organism>
<gene>
    <name evidence="1" type="ORF">TSUD_193790</name>
</gene>
<reference evidence="2" key="1">
    <citation type="journal article" date="2017" name="Front. Plant Sci.">
        <title>Climate Clever Clovers: New Paradigm to Reduce the Environmental Footprint of Ruminants by Breeding Low Methanogenic Forages Utilizing Haplotype Variation.</title>
        <authorList>
            <person name="Kaur P."/>
            <person name="Appels R."/>
            <person name="Bayer P.E."/>
            <person name="Keeble-Gagnere G."/>
            <person name="Wang J."/>
            <person name="Hirakawa H."/>
            <person name="Shirasawa K."/>
            <person name="Vercoe P."/>
            <person name="Stefanova K."/>
            <person name="Durmic Z."/>
            <person name="Nichols P."/>
            <person name="Revell C."/>
            <person name="Isobe S.N."/>
            <person name="Edwards D."/>
            <person name="Erskine W."/>
        </authorList>
    </citation>
    <scope>NUCLEOTIDE SEQUENCE [LARGE SCALE GENOMIC DNA]</scope>
    <source>
        <strain evidence="2">cv. Daliak</strain>
    </source>
</reference>
<dbReference type="EMBL" id="DF973192">
    <property type="protein sequence ID" value="GAU19041.1"/>
    <property type="molecule type" value="Genomic_DNA"/>
</dbReference>
<evidence type="ECO:0000313" key="2">
    <source>
        <dbReference type="Proteomes" id="UP000242715"/>
    </source>
</evidence>
<evidence type="ECO:0000313" key="1">
    <source>
        <dbReference type="EMBL" id="GAU19041.1"/>
    </source>
</evidence>